<accession>A0ACA9SD46</accession>
<reference evidence="1" key="1">
    <citation type="submission" date="2021-06" db="EMBL/GenBank/DDBJ databases">
        <authorList>
            <person name="Kallberg Y."/>
            <person name="Tangrot J."/>
            <person name="Rosling A."/>
        </authorList>
    </citation>
    <scope>NUCLEOTIDE SEQUENCE</scope>
    <source>
        <strain evidence="1">MA461A</strain>
    </source>
</reference>
<comment type="caution">
    <text evidence="1">The sequence shown here is derived from an EMBL/GenBank/DDBJ whole genome shotgun (WGS) entry which is preliminary data.</text>
</comment>
<gene>
    <name evidence="1" type="ORF">RPERSI_LOCUS29311</name>
</gene>
<sequence length="146" mass="16512">KLIRRGDFHVGAQVKTMLSLPKKELTRREHSIDHGIPVMEEETSGHKQLCLCGTLDGSIGMITPIPEKMYKRMQLLHSQMVNGIQHPAGLNPKSFRLMQSKQRLAINPAKGILDGDLLIQFPNLALHRQREMTKQIGTTVERILDD</sequence>
<dbReference type="EMBL" id="CAJVQC010110172">
    <property type="protein sequence ID" value="CAG8834801.1"/>
    <property type="molecule type" value="Genomic_DNA"/>
</dbReference>
<evidence type="ECO:0000313" key="2">
    <source>
        <dbReference type="Proteomes" id="UP000789920"/>
    </source>
</evidence>
<feature type="non-terminal residue" evidence="1">
    <location>
        <position position="146"/>
    </location>
</feature>
<name>A0ACA9SD46_9GLOM</name>
<protein>
    <submittedName>
        <fullName evidence="1">25619_t:CDS:1</fullName>
    </submittedName>
</protein>
<proteinExistence type="predicted"/>
<feature type="non-terminal residue" evidence="1">
    <location>
        <position position="1"/>
    </location>
</feature>
<organism evidence="1 2">
    <name type="scientific">Racocetra persica</name>
    <dbReference type="NCBI Taxonomy" id="160502"/>
    <lineage>
        <taxon>Eukaryota</taxon>
        <taxon>Fungi</taxon>
        <taxon>Fungi incertae sedis</taxon>
        <taxon>Mucoromycota</taxon>
        <taxon>Glomeromycotina</taxon>
        <taxon>Glomeromycetes</taxon>
        <taxon>Diversisporales</taxon>
        <taxon>Gigasporaceae</taxon>
        <taxon>Racocetra</taxon>
    </lineage>
</organism>
<evidence type="ECO:0000313" key="1">
    <source>
        <dbReference type="EMBL" id="CAG8834801.1"/>
    </source>
</evidence>
<dbReference type="Proteomes" id="UP000789920">
    <property type="component" value="Unassembled WGS sequence"/>
</dbReference>
<keyword evidence="2" id="KW-1185">Reference proteome</keyword>